<comment type="caution">
    <text evidence="1">The sequence shown here is derived from an EMBL/GenBank/DDBJ whole genome shotgun (WGS) entry which is preliminary data.</text>
</comment>
<name>A0A0F9S058_9ZZZZ</name>
<reference evidence="1" key="1">
    <citation type="journal article" date="2015" name="Nature">
        <title>Complex archaea that bridge the gap between prokaryotes and eukaryotes.</title>
        <authorList>
            <person name="Spang A."/>
            <person name="Saw J.H."/>
            <person name="Jorgensen S.L."/>
            <person name="Zaremba-Niedzwiedzka K."/>
            <person name="Martijn J."/>
            <person name="Lind A.E."/>
            <person name="van Eijk R."/>
            <person name="Schleper C."/>
            <person name="Guy L."/>
            <person name="Ettema T.J."/>
        </authorList>
    </citation>
    <scope>NUCLEOTIDE SEQUENCE</scope>
</reference>
<protein>
    <submittedName>
        <fullName evidence="1">Uncharacterized protein</fullName>
    </submittedName>
</protein>
<gene>
    <name evidence="1" type="ORF">LCGC14_0832890</name>
</gene>
<proteinExistence type="predicted"/>
<evidence type="ECO:0000313" key="1">
    <source>
        <dbReference type="EMBL" id="KKN30541.1"/>
    </source>
</evidence>
<dbReference type="EMBL" id="LAZR01002398">
    <property type="protein sequence ID" value="KKN30541.1"/>
    <property type="molecule type" value="Genomic_DNA"/>
</dbReference>
<dbReference type="AlphaFoldDB" id="A0A0F9S058"/>
<sequence>MSNEKSPSNPGRLVGEVIILVNGHSIQEGKIFNTVSMLSHSRTFKLKDVNQIDVVLPDDETDDILADYAISVPL</sequence>
<accession>A0A0F9S058</accession>
<organism evidence="1">
    <name type="scientific">marine sediment metagenome</name>
    <dbReference type="NCBI Taxonomy" id="412755"/>
    <lineage>
        <taxon>unclassified sequences</taxon>
        <taxon>metagenomes</taxon>
        <taxon>ecological metagenomes</taxon>
    </lineage>
</organism>